<evidence type="ECO:0000313" key="2">
    <source>
        <dbReference type="Proteomes" id="UP001267290"/>
    </source>
</evidence>
<keyword evidence="1" id="KW-0413">Isomerase</keyword>
<gene>
    <name evidence="1" type="ORF">J2736_001041</name>
</gene>
<proteinExistence type="predicted"/>
<dbReference type="GO" id="GO:0004619">
    <property type="term" value="F:phosphoglycerate mutase activity"/>
    <property type="evidence" value="ECO:0007669"/>
    <property type="project" value="UniProtKB-EC"/>
</dbReference>
<dbReference type="SUPFAM" id="SSF53254">
    <property type="entry name" value="Phosphoglycerate mutase-like"/>
    <property type="match status" value="1"/>
</dbReference>
<dbReference type="CDD" id="cd07067">
    <property type="entry name" value="HP_PGM_like"/>
    <property type="match status" value="1"/>
</dbReference>
<organism evidence="1 2">
    <name type="scientific">Paenibacillus qinlingensis</name>
    <dbReference type="NCBI Taxonomy" id="1837343"/>
    <lineage>
        <taxon>Bacteria</taxon>
        <taxon>Bacillati</taxon>
        <taxon>Bacillota</taxon>
        <taxon>Bacilli</taxon>
        <taxon>Bacillales</taxon>
        <taxon>Paenibacillaceae</taxon>
        <taxon>Paenibacillus</taxon>
    </lineage>
</organism>
<reference evidence="1 2" key="1">
    <citation type="submission" date="2023-07" db="EMBL/GenBank/DDBJ databases">
        <title>Sorghum-associated microbial communities from plants grown in Nebraska, USA.</title>
        <authorList>
            <person name="Schachtman D."/>
        </authorList>
    </citation>
    <scope>NUCLEOTIDE SEQUENCE [LARGE SCALE GENOMIC DNA]</scope>
    <source>
        <strain evidence="1 2">CC258</strain>
    </source>
</reference>
<dbReference type="InterPro" id="IPR013078">
    <property type="entry name" value="His_Pase_superF_clade-1"/>
</dbReference>
<keyword evidence="2" id="KW-1185">Reference proteome</keyword>
<dbReference type="Gene3D" id="3.40.50.1240">
    <property type="entry name" value="Phosphoglycerate mutase-like"/>
    <property type="match status" value="1"/>
</dbReference>
<dbReference type="SMART" id="SM00855">
    <property type="entry name" value="PGAM"/>
    <property type="match status" value="1"/>
</dbReference>
<dbReference type="Pfam" id="PF00300">
    <property type="entry name" value="His_Phos_1"/>
    <property type="match status" value="1"/>
</dbReference>
<dbReference type="InterPro" id="IPR029033">
    <property type="entry name" value="His_PPase_superfam"/>
</dbReference>
<dbReference type="Proteomes" id="UP001267290">
    <property type="component" value="Unassembled WGS sequence"/>
</dbReference>
<accession>A0ABU1NQU9</accession>
<comment type="caution">
    <text evidence="1">The sequence shown here is derived from an EMBL/GenBank/DDBJ whole genome shotgun (WGS) entry which is preliminary data.</text>
</comment>
<dbReference type="RefSeq" id="WP_310224132.1">
    <property type="nucleotide sequence ID" value="NZ_JAVDSB010000001.1"/>
</dbReference>
<name>A0ABU1NQU9_9BACL</name>
<evidence type="ECO:0000313" key="1">
    <source>
        <dbReference type="EMBL" id="MDR6549858.1"/>
    </source>
</evidence>
<sequence length="235" mass="26953">MKIYLIRHAEPDYPNNTITPPGHLEAQALAERLCGTKIDRIYHSPLGRAIHTMQYTADAMGIQPTLLPWTAELEGWNFVHPNGKTEVAWNVDNSWIREHRPYPSSENWHQLPPFNMPDFHDKYEDIRRNSDRFFEENGYQREGGRYRIMASNRDTIAVFCHLGFGLAWLSHLLELPLTMVWAGFWIAPSSVTTIVMEERSHGWAAPRCYGVGDVGHLYQANLPLSRAGLLADNID</sequence>
<protein>
    <submittedName>
        <fullName evidence="1">Phosphoglycerate mutase</fullName>
        <ecNumber evidence="1">5.4.2.12</ecNumber>
    </submittedName>
</protein>
<dbReference type="EC" id="5.4.2.12" evidence="1"/>
<dbReference type="EMBL" id="JAVDSB010000001">
    <property type="protein sequence ID" value="MDR6549858.1"/>
    <property type="molecule type" value="Genomic_DNA"/>
</dbReference>